<keyword evidence="3" id="KW-1185">Reference proteome</keyword>
<reference evidence="2 3" key="1">
    <citation type="submission" date="2012-08" db="EMBL/GenBank/DDBJ databases">
        <title>Oryza genome evolution.</title>
        <authorList>
            <person name="Wing R.A."/>
        </authorList>
    </citation>
    <scope>NUCLEOTIDE SEQUENCE</scope>
</reference>
<protein>
    <submittedName>
        <fullName evidence="2">Uncharacterized protein</fullName>
    </submittedName>
</protein>
<feature type="compositionally biased region" description="Low complexity" evidence="1">
    <location>
        <begin position="36"/>
        <end position="52"/>
    </location>
</feature>
<dbReference type="Gramene" id="LPERR02G12460.1">
    <property type="protein sequence ID" value="LPERR02G12460.1"/>
    <property type="gene ID" value="LPERR02G12460"/>
</dbReference>
<accession>A0A0D9VFM3</accession>
<evidence type="ECO:0000256" key="1">
    <source>
        <dbReference type="SAM" id="MobiDB-lite"/>
    </source>
</evidence>
<evidence type="ECO:0000313" key="3">
    <source>
        <dbReference type="Proteomes" id="UP000032180"/>
    </source>
</evidence>
<sequence length="101" mass="11518">MFRFYGKEHTLTWTDLSSLLLFHDRCKTDLVKAGHSQPSGSGSAWPSASNSQWQRPLDSTPSFRVRRSTSSRGDFGELTRRMDTLDLRTEEIGQNLTEHMA</sequence>
<organism evidence="2 3">
    <name type="scientific">Leersia perrieri</name>
    <dbReference type="NCBI Taxonomy" id="77586"/>
    <lineage>
        <taxon>Eukaryota</taxon>
        <taxon>Viridiplantae</taxon>
        <taxon>Streptophyta</taxon>
        <taxon>Embryophyta</taxon>
        <taxon>Tracheophyta</taxon>
        <taxon>Spermatophyta</taxon>
        <taxon>Magnoliopsida</taxon>
        <taxon>Liliopsida</taxon>
        <taxon>Poales</taxon>
        <taxon>Poaceae</taxon>
        <taxon>BOP clade</taxon>
        <taxon>Oryzoideae</taxon>
        <taxon>Oryzeae</taxon>
        <taxon>Oryzinae</taxon>
        <taxon>Leersia</taxon>
    </lineage>
</organism>
<dbReference type="Proteomes" id="UP000032180">
    <property type="component" value="Chromosome 2"/>
</dbReference>
<dbReference type="EnsemblPlants" id="LPERR02G12460.1">
    <property type="protein sequence ID" value="LPERR02G12460.1"/>
    <property type="gene ID" value="LPERR02G12460"/>
</dbReference>
<dbReference type="AlphaFoldDB" id="A0A0D9VFM3"/>
<reference evidence="2" key="3">
    <citation type="submission" date="2015-04" db="UniProtKB">
        <authorList>
            <consortium name="EnsemblPlants"/>
        </authorList>
    </citation>
    <scope>IDENTIFICATION</scope>
</reference>
<reference evidence="3" key="2">
    <citation type="submission" date="2013-12" db="EMBL/GenBank/DDBJ databases">
        <authorList>
            <person name="Yu Y."/>
            <person name="Lee S."/>
            <person name="de Baynast K."/>
            <person name="Wissotski M."/>
            <person name="Liu L."/>
            <person name="Talag J."/>
            <person name="Goicoechea J."/>
            <person name="Angelova A."/>
            <person name="Jetty R."/>
            <person name="Kudrna D."/>
            <person name="Golser W."/>
            <person name="Rivera L."/>
            <person name="Zhang J."/>
            <person name="Wing R."/>
        </authorList>
    </citation>
    <scope>NUCLEOTIDE SEQUENCE</scope>
</reference>
<evidence type="ECO:0000313" key="2">
    <source>
        <dbReference type="EnsemblPlants" id="LPERR02G12460.1"/>
    </source>
</evidence>
<proteinExistence type="predicted"/>
<dbReference type="HOGENOM" id="CLU_2295729_0_0_1"/>
<feature type="region of interest" description="Disordered" evidence="1">
    <location>
        <begin position="31"/>
        <end position="75"/>
    </location>
</feature>
<feature type="compositionally biased region" description="Polar residues" evidence="1">
    <location>
        <begin position="53"/>
        <end position="63"/>
    </location>
</feature>
<name>A0A0D9VFM3_9ORYZ</name>